<dbReference type="RefSeq" id="WP_036841857.1">
    <property type="nucleotide sequence ID" value="NZ_AVPF01000006.1"/>
</dbReference>
<dbReference type="PANTHER" id="PTHR11596">
    <property type="entry name" value="ALKALINE PHOSPHATASE"/>
    <property type="match status" value="1"/>
</dbReference>
<evidence type="ECO:0000256" key="6">
    <source>
        <dbReference type="ARBA" id="ARBA00022842"/>
    </source>
</evidence>
<feature type="binding site" evidence="8">
    <location>
        <position position="324"/>
    </location>
    <ligand>
        <name>Zn(2+)</name>
        <dbReference type="ChEBI" id="CHEBI:29105"/>
        <label>2</label>
    </ligand>
</feature>
<feature type="active site" description="Phosphoserine intermediate" evidence="7">
    <location>
        <position position="102"/>
    </location>
</feature>
<name>A0A0A5GHB5_9BACI</name>
<evidence type="ECO:0000256" key="9">
    <source>
        <dbReference type="RuleBase" id="RU003946"/>
    </source>
</evidence>
<keyword evidence="3 8" id="KW-0479">Metal-binding</keyword>
<evidence type="ECO:0000256" key="4">
    <source>
        <dbReference type="ARBA" id="ARBA00022801"/>
    </source>
</evidence>
<keyword evidence="2" id="KW-0597">Phosphoprotein</keyword>
<keyword evidence="6 8" id="KW-0460">Magnesium</keyword>
<feature type="chain" id="PRO_5038915639" evidence="10">
    <location>
        <begin position="26"/>
        <end position="464"/>
    </location>
</feature>
<dbReference type="PROSITE" id="PS00123">
    <property type="entry name" value="ALKALINE_PHOSPHATASE"/>
    <property type="match status" value="1"/>
</dbReference>
<evidence type="ECO:0000256" key="2">
    <source>
        <dbReference type="ARBA" id="ARBA00022553"/>
    </source>
</evidence>
<feature type="binding site" evidence="8">
    <location>
        <position position="53"/>
    </location>
    <ligand>
        <name>Mg(2+)</name>
        <dbReference type="ChEBI" id="CHEBI:18420"/>
    </ligand>
</feature>
<dbReference type="GO" id="GO:0004035">
    <property type="term" value="F:alkaline phosphatase activity"/>
    <property type="evidence" value="ECO:0007669"/>
    <property type="project" value="TreeGrafter"/>
</dbReference>
<sequence>MFSKKASLKVLSIATAASIAIGSFAGLNTSAEKADKLKENNREIKNVIFLIGDGMGPAYTTAYRYLKDDPSTPKMEATGFDPYLVGMQKTNPEDPEENITDSAAAGTSMSAGIKTYNGAIAVDNDKSKVKTVLEQAKENGKATGLVATSQVNHATPAAFGSHNEDRHNYNEIADDYFDLKVGGEHQIDVILGGGTKYFDREDRDLTKEFQEDGYSYVTNKEELVNDDNEQVLGLFAKKGLPKMIDRTKEIPSLEEMTNSALERLNKDKDGFFLMVEGSQIDWAGHGNDVVGAMSEMKDFEKAFNTAIEFAKKDKHTLVVATADHSTGGLSIGRDGPYKFNPQAINDVKRTPEFMASEIEEGGEVKEVLNKYTEFEITEEEVQQVEKAKEKLSEDKYALTDAIAEVFNVRARAGWTTGGHTGVDVQVFAYGPGKEMFTGLTDNTDQAKSIFNILEKGKSTKEKNK</sequence>
<feature type="binding site" evidence="8">
    <location>
        <position position="153"/>
    </location>
    <ligand>
        <name>Mg(2+)</name>
        <dbReference type="ChEBI" id="CHEBI:18420"/>
    </ligand>
</feature>
<keyword evidence="4" id="KW-0378">Hydrolase</keyword>
<feature type="binding site" evidence="8">
    <location>
        <position position="323"/>
    </location>
    <ligand>
        <name>Zn(2+)</name>
        <dbReference type="ChEBI" id="CHEBI:29105"/>
        <label>2</label>
    </ligand>
</feature>
<comment type="similarity">
    <text evidence="1 9">Belongs to the alkaline phosphatase family.</text>
</comment>
<evidence type="ECO:0000256" key="5">
    <source>
        <dbReference type="ARBA" id="ARBA00022833"/>
    </source>
</evidence>
<dbReference type="SUPFAM" id="SSF53649">
    <property type="entry name" value="Alkaline phosphatase-like"/>
    <property type="match status" value="1"/>
</dbReference>
<dbReference type="PANTHER" id="PTHR11596:SF5">
    <property type="entry name" value="ALKALINE PHOSPHATASE"/>
    <property type="match status" value="1"/>
</dbReference>
<dbReference type="STRING" id="1385511.GCA_000425225_01535"/>
<accession>A0A0A5GHB5</accession>
<keyword evidence="5 8" id="KW-0862">Zinc</keyword>
<comment type="caution">
    <text evidence="11">The sequence shown here is derived from an EMBL/GenBank/DDBJ whole genome shotgun (WGS) entry which is preliminary data.</text>
</comment>
<dbReference type="InterPro" id="IPR017850">
    <property type="entry name" value="Alkaline_phosphatase_core_sf"/>
</dbReference>
<dbReference type="Pfam" id="PF00245">
    <property type="entry name" value="Alk_phosphatase"/>
    <property type="match status" value="1"/>
</dbReference>
<feature type="binding site" evidence="8">
    <location>
        <position position="276"/>
    </location>
    <ligand>
        <name>Mg(2+)</name>
        <dbReference type="ChEBI" id="CHEBI:18420"/>
    </ligand>
</feature>
<feature type="signal peptide" evidence="10">
    <location>
        <begin position="1"/>
        <end position="25"/>
    </location>
</feature>
<keyword evidence="10" id="KW-0732">Signal</keyword>
<feature type="binding site" evidence="8">
    <location>
        <position position="53"/>
    </location>
    <ligand>
        <name>Zn(2+)</name>
        <dbReference type="ChEBI" id="CHEBI:29105"/>
        <label>2</label>
    </ligand>
</feature>
<dbReference type="AlphaFoldDB" id="A0A0A5GHB5"/>
<dbReference type="Gene3D" id="1.10.60.40">
    <property type="match status" value="1"/>
</dbReference>
<evidence type="ECO:0000256" key="7">
    <source>
        <dbReference type="PIRSR" id="PIRSR601952-1"/>
    </source>
</evidence>
<comment type="cofactor">
    <cofactor evidence="8">
        <name>Zn(2+)</name>
        <dbReference type="ChEBI" id="CHEBI:29105"/>
    </cofactor>
    <text evidence="8">Binds 2 Zn(2+) ions.</text>
</comment>
<organism evidence="11 12">
    <name type="scientific">Pontibacillus marinus BH030004 = DSM 16465</name>
    <dbReference type="NCBI Taxonomy" id="1385511"/>
    <lineage>
        <taxon>Bacteria</taxon>
        <taxon>Bacillati</taxon>
        <taxon>Bacillota</taxon>
        <taxon>Bacilli</taxon>
        <taxon>Bacillales</taxon>
        <taxon>Bacillaceae</taxon>
        <taxon>Pontibacillus</taxon>
    </lineage>
</organism>
<dbReference type="PRINTS" id="PR00113">
    <property type="entry name" value="ALKPHPHTASE"/>
</dbReference>
<dbReference type="OrthoDB" id="9794455at2"/>
<evidence type="ECO:0000313" key="12">
    <source>
        <dbReference type="Proteomes" id="UP000030403"/>
    </source>
</evidence>
<dbReference type="SMART" id="SM00098">
    <property type="entry name" value="alkPPc"/>
    <property type="match status" value="1"/>
</dbReference>
<comment type="cofactor">
    <cofactor evidence="8">
        <name>Mg(2+)</name>
        <dbReference type="ChEBI" id="CHEBI:18420"/>
    </cofactor>
    <text evidence="8">Binds 1 Mg(2+) ion.</text>
</comment>
<dbReference type="InterPro" id="IPR018299">
    <property type="entry name" value="Alkaline_phosphatase_AS"/>
</dbReference>
<feature type="binding site" evidence="8">
    <location>
        <position position="419"/>
    </location>
    <ligand>
        <name>Zn(2+)</name>
        <dbReference type="ChEBI" id="CHEBI:29105"/>
        <label>2</label>
    </ligand>
</feature>
<evidence type="ECO:0000256" key="1">
    <source>
        <dbReference type="ARBA" id="ARBA00005984"/>
    </source>
</evidence>
<evidence type="ECO:0000256" key="3">
    <source>
        <dbReference type="ARBA" id="ARBA00022723"/>
    </source>
</evidence>
<evidence type="ECO:0000256" key="10">
    <source>
        <dbReference type="SAM" id="SignalP"/>
    </source>
</evidence>
<dbReference type="CDD" id="cd16012">
    <property type="entry name" value="ALP"/>
    <property type="match status" value="1"/>
</dbReference>
<keyword evidence="12" id="KW-1185">Reference proteome</keyword>
<dbReference type="InterPro" id="IPR001952">
    <property type="entry name" value="Alkaline_phosphatase"/>
</dbReference>
<feature type="binding site" evidence="8">
    <location>
        <position position="281"/>
    </location>
    <ligand>
        <name>Zn(2+)</name>
        <dbReference type="ChEBI" id="CHEBI:29105"/>
        <label>2</label>
    </ligand>
</feature>
<dbReference type="Gene3D" id="3.40.720.10">
    <property type="entry name" value="Alkaline Phosphatase, subunit A"/>
    <property type="match status" value="1"/>
</dbReference>
<protein>
    <submittedName>
        <fullName evidence="11">Alkaline phosphatase</fullName>
    </submittedName>
</protein>
<evidence type="ECO:0000313" key="11">
    <source>
        <dbReference type="EMBL" id="KGX90613.1"/>
    </source>
</evidence>
<feature type="binding site" evidence="8">
    <location>
        <position position="285"/>
    </location>
    <ligand>
        <name>Zn(2+)</name>
        <dbReference type="ChEBI" id="CHEBI:29105"/>
        <label>2</label>
    </ligand>
</feature>
<gene>
    <name evidence="11" type="ORF">N783_19845</name>
</gene>
<dbReference type="eggNOG" id="COG1785">
    <property type="taxonomic scope" value="Bacteria"/>
</dbReference>
<dbReference type="GO" id="GO:0046872">
    <property type="term" value="F:metal ion binding"/>
    <property type="evidence" value="ECO:0007669"/>
    <property type="project" value="UniProtKB-KW"/>
</dbReference>
<dbReference type="EMBL" id="AVPF01000006">
    <property type="protein sequence ID" value="KGX90613.1"/>
    <property type="molecule type" value="Genomic_DNA"/>
</dbReference>
<reference evidence="11 12" key="1">
    <citation type="submission" date="2013-08" db="EMBL/GenBank/DDBJ databases">
        <authorList>
            <person name="Huang J."/>
            <person name="Wang G."/>
        </authorList>
    </citation>
    <scope>NUCLEOTIDE SEQUENCE [LARGE SCALE GENOMIC DNA]</scope>
    <source>
        <strain evidence="11 12">BH030004</strain>
    </source>
</reference>
<dbReference type="Proteomes" id="UP000030403">
    <property type="component" value="Unassembled WGS sequence"/>
</dbReference>
<proteinExistence type="inferred from homology"/>
<feature type="binding site" evidence="8">
    <location>
        <position position="155"/>
    </location>
    <ligand>
        <name>Mg(2+)</name>
        <dbReference type="ChEBI" id="CHEBI:18420"/>
    </ligand>
</feature>
<evidence type="ECO:0000256" key="8">
    <source>
        <dbReference type="PIRSR" id="PIRSR601952-2"/>
    </source>
</evidence>